<dbReference type="EMBL" id="JAWDJW010006000">
    <property type="protein sequence ID" value="KAK3066122.1"/>
    <property type="molecule type" value="Genomic_DNA"/>
</dbReference>
<dbReference type="Proteomes" id="UP001186974">
    <property type="component" value="Unassembled WGS sequence"/>
</dbReference>
<organism evidence="1 2">
    <name type="scientific">Coniosporium uncinatum</name>
    <dbReference type="NCBI Taxonomy" id="93489"/>
    <lineage>
        <taxon>Eukaryota</taxon>
        <taxon>Fungi</taxon>
        <taxon>Dikarya</taxon>
        <taxon>Ascomycota</taxon>
        <taxon>Pezizomycotina</taxon>
        <taxon>Dothideomycetes</taxon>
        <taxon>Dothideomycetes incertae sedis</taxon>
        <taxon>Coniosporium</taxon>
    </lineage>
</organism>
<proteinExistence type="predicted"/>
<evidence type="ECO:0000313" key="2">
    <source>
        <dbReference type="Proteomes" id="UP001186974"/>
    </source>
</evidence>
<sequence>MGRISDSDWMRNTSPKASDSMGQAIRDLFWWMFKTWAHSDNMYDKNQWTMMWFLKGSMTLFVALLATLRFAPKWRVAIFAWLYFYAVMKKDAMIGMSIYGGALLAEFSLHPCIAAYSTNRNLVHRIIPFILILTGLFLAGYPNQHADWTPWSNSLRLFAEKLFHQNAKNFWPTIGVQLTTLGIILSSSAQHALSHPVLTWLGNISFPVYLIHGPLLRSVLNWMLFAFSTPRALVDKDDRGRITREYLRLPKPSPWHLAYALPTFFVLLLALAHLWTLRVEPW</sequence>
<evidence type="ECO:0000313" key="1">
    <source>
        <dbReference type="EMBL" id="KAK3066122.1"/>
    </source>
</evidence>
<comment type="caution">
    <text evidence="1">The sequence shown here is derived from an EMBL/GenBank/DDBJ whole genome shotgun (WGS) entry which is preliminary data.</text>
</comment>
<name>A0ACC3DE40_9PEZI</name>
<feature type="non-terminal residue" evidence="1">
    <location>
        <position position="282"/>
    </location>
</feature>
<accession>A0ACC3DE40</accession>
<gene>
    <name evidence="1" type="ORF">LTS18_002007</name>
</gene>
<protein>
    <submittedName>
        <fullName evidence="1">Uncharacterized protein</fullName>
    </submittedName>
</protein>
<keyword evidence="2" id="KW-1185">Reference proteome</keyword>
<reference evidence="1" key="1">
    <citation type="submission" date="2024-09" db="EMBL/GenBank/DDBJ databases">
        <title>Black Yeasts Isolated from many extreme environments.</title>
        <authorList>
            <person name="Coleine C."/>
            <person name="Stajich J.E."/>
            <person name="Selbmann L."/>
        </authorList>
    </citation>
    <scope>NUCLEOTIDE SEQUENCE</scope>
    <source>
        <strain evidence="1">CCFEE 5737</strain>
    </source>
</reference>